<dbReference type="EMBL" id="WNWR01000017">
    <property type="protein sequence ID" value="KAE9993956.1"/>
    <property type="molecule type" value="Genomic_DNA"/>
</dbReference>
<accession>A0A8H3ZJA8</accession>
<organism evidence="1 2">
    <name type="scientific">Venturia inaequalis</name>
    <name type="common">Apple scab fungus</name>
    <dbReference type="NCBI Taxonomy" id="5025"/>
    <lineage>
        <taxon>Eukaryota</taxon>
        <taxon>Fungi</taxon>
        <taxon>Dikarya</taxon>
        <taxon>Ascomycota</taxon>
        <taxon>Pezizomycotina</taxon>
        <taxon>Dothideomycetes</taxon>
        <taxon>Pleosporomycetidae</taxon>
        <taxon>Venturiales</taxon>
        <taxon>Venturiaceae</taxon>
        <taxon>Venturia</taxon>
    </lineage>
</organism>
<evidence type="ECO:0000313" key="1">
    <source>
        <dbReference type="EMBL" id="KAE9993956.1"/>
    </source>
</evidence>
<protein>
    <submittedName>
        <fullName evidence="1">Uncharacterized protein</fullName>
    </submittedName>
</protein>
<reference evidence="1 2" key="1">
    <citation type="submission" date="2019-07" db="EMBL/GenBank/DDBJ databases">
        <title>Venturia inaequalis Genome Resource.</title>
        <authorList>
            <person name="Lichtner F.J."/>
        </authorList>
    </citation>
    <scope>NUCLEOTIDE SEQUENCE [LARGE SCALE GENOMIC DNA]</scope>
    <source>
        <strain evidence="1 2">DMI_063113</strain>
    </source>
</reference>
<keyword evidence="2" id="KW-1185">Reference proteome</keyword>
<sequence length="157" mass="17383">MQCSLLGDLDYIPLPTFLFGNSDQIAEPGLSPTTYLPFFVEDSEDSDILKQTLLDENPPPQKDTFLLEHMIVSGWCFAVFFPAPLAHKSNIAALALPEVFFIPTSELEAKKVTWLVQARDIGSADDKDSRIGDLSVRLRGIVSVDNAEDCFEDASMK</sequence>
<gene>
    <name evidence="1" type="ORF">EG327_002290</name>
</gene>
<comment type="caution">
    <text evidence="1">The sequence shown here is derived from an EMBL/GenBank/DDBJ whole genome shotgun (WGS) entry which is preliminary data.</text>
</comment>
<proteinExistence type="predicted"/>
<evidence type="ECO:0000313" key="2">
    <source>
        <dbReference type="Proteomes" id="UP000490939"/>
    </source>
</evidence>
<dbReference type="Proteomes" id="UP000490939">
    <property type="component" value="Unassembled WGS sequence"/>
</dbReference>
<dbReference type="AlphaFoldDB" id="A0A8H3ZJA8"/>
<name>A0A8H3ZJA8_VENIN</name>